<feature type="compositionally biased region" description="Low complexity" evidence="2">
    <location>
        <begin position="899"/>
        <end position="913"/>
    </location>
</feature>
<feature type="compositionally biased region" description="Polar residues" evidence="2">
    <location>
        <begin position="319"/>
        <end position="349"/>
    </location>
</feature>
<keyword evidence="5" id="KW-1185">Reference proteome</keyword>
<dbReference type="AlphaFoldDB" id="A0A4C2E5U8"/>
<feature type="compositionally biased region" description="Basic and acidic residues" evidence="2">
    <location>
        <begin position="1026"/>
        <end position="1042"/>
    </location>
</feature>
<dbReference type="EMBL" id="BIMX01000010">
    <property type="protein sequence ID" value="GCE99505.1"/>
    <property type="molecule type" value="Genomic_DNA"/>
</dbReference>
<dbReference type="Gene3D" id="2.60.40.10">
    <property type="entry name" value="Immunoglobulins"/>
    <property type="match status" value="1"/>
</dbReference>
<evidence type="ECO:0000313" key="5">
    <source>
        <dbReference type="Proteomes" id="UP000301737"/>
    </source>
</evidence>
<feature type="compositionally biased region" description="Polar residues" evidence="2">
    <location>
        <begin position="1043"/>
        <end position="1053"/>
    </location>
</feature>
<feature type="compositionally biased region" description="Polar residues" evidence="2">
    <location>
        <begin position="823"/>
        <end position="843"/>
    </location>
</feature>
<feature type="compositionally biased region" description="Low complexity" evidence="2">
    <location>
        <begin position="350"/>
        <end position="368"/>
    </location>
</feature>
<dbReference type="Proteomes" id="UP000301737">
    <property type="component" value="Unassembled WGS sequence"/>
</dbReference>
<feature type="region of interest" description="Disordered" evidence="2">
    <location>
        <begin position="130"/>
        <end position="181"/>
    </location>
</feature>
<keyword evidence="1" id="KW-0597">Phosphoprotein</keyword>
<feature type="compositionally biased region" description="Basic and acidic residues" evidence="2">
    <location>
        <begin position="596"/>
        <end position="615"/>
    </location>
</feature>
<protein>
    <recommendedName>
        <fullName evidence="3">AMP-activated protein kinase glycogen-binding domain-containing protein</fullName>
    </recommendedName>
</protein>
<sequence>MSTVNYNFSWPSGPSNVVVTGEFDAWKGGSSLKKSSTSGEFEVTLPIKIPAEKDKIFFKFIVDGQWITSGFYKIGTDAAGIENNYISRQDLYRLLEEQTGKSGKHKSGVAAHEQGGTAEAAVVRSSKNLDVKSAASQGASPDSHSGQRNHGHDEPTGTARTPTKTKEFHRDASSGAANASSAASAEFPARSAGVDPLAASAAASALKRVKIKRRVKRNKKTGEKIVVSEERIPLNEGDDTVVSGTTFEEEVSSPAGRTPTNGSAQGTPHLANVAAGAVSGTNTPTPTPTRQEQKYPQPGVSLGSGTSPSSSPSIRKTRPLSTTGSTKERLTSTVGRPTSQSRSRSNTPVGSSGSATASAGATAATAAAARKDHSASAVMNDSTAGSAHKTVSRSGSTRKTSNELDTAEARNSSGAIGPLGTRLPEDNKGETVHILPVDTSNGGNSAFKSVAGEPGPFVPTNQEQLKAFSEVNDNVDPQAFNEKLNKQFKAEHNTERESSKKSGEKIGEGDAGEKLENHDNLQKSGKQALQGEVKKNHSADLGVNSSSNGKDDNSGVVSSVDTDTGADNNGTENAVSDLSKGDTLKELGEDASQGKVSKDDALKKLDQDSTLKGVHEGTAAGVPGSDTLSKKKLKNKMKKKNQKKNRQNKKKESSGEESREKSATPDTNISSEVPSGEEKGTKGADETGATLGSTSAIHSKEGTPANQDNTTAGVAHSSSATGTPSVMDTAAVPATNANEEKLEISKAGEKARLEKESGPLGEDVTSATGAPANIPKQSDSPAGREVQESKPRKEQEAIPTLDPRAKTEPVSSQQHFESDQRNEASFNSSKQRASETTTQQAPKTITDDTGVPSDAVPSKESAKKANKAAPVPAKSEETYNAAQTDTKRHSVVDSRVKSGKSPQSKSPRPKSTSDTIKKESKKSTTGSVPGSSGSPEKAADAAKGAINNQDKKETTSNALKEGKSEIDHSKDKTVKNAAAGLTKTGKSGVEQDKSRDEVFKEVSKQGKAEVESPRGKSAKNIVTDAAKTDKKEADTSKGKDTKGVTSEAATTEKSGADATANARQKAPAQSSLANASNRTEKKKKTGLWSKIKKIFH</sequence>
<feature type="compositionally biased region" description="Low complexity" evidence="2">
    <location>
        <begin position="298"/>
        <end position="313"/>
    </location>
</feature>
<feature type="compositionally biased region" description="Basic residues" evidence="2">
    <location>
        <begin position="630"/>
        <end position="649"/>
    </location>
</feature>
<feature type="compositionally biased region" description="Basic and acidic residues" evidence="2">
    <location>
        <begin position="483"/>
        <end position="521"/>
    </location>
</feature>
<name>A0A4C2E5U8_9SACH</name>
<evidence type="ECO:0000313" key="4">
    <source>
        <dbReference type="EMBL" id="GCE99505.1"/>
    </source>
</evidence>
<accession>A0A4C2E5U8</accession>
<feature type="compositionally biased region" description="Basic and acidic residues" evidence="2">
    <location>
        <begin position="650"/>
        <end position="663"/>
    </location>
</feature>
<evidence type="ECO:0000259" key="3">
    <source>
        <dbReference type="Pfam" id="PF16561"/>
    </source>
</evidence>
<feature type="compositionally biased region" description="Basic and acidic residues" evidence="2">
    <location>
        <begin position="885"/>
        <end position="896"/>
    </location>
</feature>
<feature type="compositionally biased region" description="Polar residues" evidence="2">
    <location>
        <begin position="557"/>
        <end position="576"/>
    </location>
</feature>
<reference evidence="4 5" key="1">
    <citation type="submission" date="2019-01" db="EMBL/GenBank/DDBJ databases">
        <title>Draft Genome Sequencing of Zygosaccharomyces mellis Ca-7.</title>
        <authorList>
            <person name="Shiwa Y."/>
            <person name="Kanesaki Y."/>
            <person name="Ishige T."/>
            <person name="Mura K."/>
            <person name="Hori T."/>
            <person name="Tamura T."/>
        </authorList>
    </citation>
    <scope>NUCLEOTIDE SEQUENCE [LARGE SCALE GENOMIC DNA]</scope>
    <source>
        <strain evidence="4 5">Ca-7</strain>
    </source>
</reference>
<feature type="compositionally biased region" description="Basic and acidic residues" evidence="2">
    <location>
        <begin position="676"/>
        <end position="685"/>
    </location>
</feature>
<evidence type="ECO:0000256" key="2">
    <source>
        <dbReference type="SAM" id="MobiDB-lite"/>
    </source>
</evidence>
<dbReference type="InterPro" id="IPR013783">
    <property type="entry name" value="Ig-like_fold"/>
</dbReference>
<gene>
    <name evidence="4" type="ORF">ZYGM_003637</name>
</gene>
<feature type="compositionally biased region" description="Basic and acidic residues" evidence="2">
    <location>
        <begin position="579"/>
        <end position="588"/>
    </location>
</feature>
<feature type="region of interest" description="Disordered" evidence="2">
    <location>
        <begin position="236"/>
        <end position="428"/>
    </location>
</feature>
<proteinExistence type="predicted"/>
<dbReference type="SUPFAM" id="SSF81296">
    <property type="entry name" value="E set domains"/>
    <property type="match status" value="1"/>
</dbReference>
<organism evidence="4 5">
    <name type="scientific">Zygosaccharomyces mellis</name>
    <dbReference type="NCBI Taxonomy" id="42258"/>
    <lineage>
        <taxon>Eukaryota</taxon>
        <taxon>Fungi</taxon>
        <taxon>Dikarya</taxon>
        <taxon>Ascomycota</taxon>
        <taxon>Saccharomycotina</taxon>
        <taxon>Saccharomycetes</taxon>
        <taxon>Saccharomycetales</taxon>
        <taxon>Saccharomycetaceae</taxon>
        <taxon>Zygosaccharomyces</taxon>
    </lineage>
</organism>
<feature type="region of interest" description="Disordered" evidence="2">
    <location>
        <begin position="483"/>
        <end position="1096"/>
    </location>
</feature>
<feature type="compositionally biased region" description="Low complexity" evidence="2">
    <location>
        <begin position="923"/>
        <end position="935"/>
    </location>
</feature>
<dbReference type="Pfam" id="PF16561">
    <property type="entry name" value="AMPK1_CBM"/>
    <property type="match status" value="1"/>
</dbReference>
<feature type="domain" description="AMP-activated protein kinase glycogen-binding" evidence="3">
    <location>
        <begin position="5"/>
        <end position="87"/>
    </location>
</feature>
<dbReference type="InterPro" id="IPR014756">
    <property type="entry name" value="Ig_E-set"/>
</dbReference>
<feature type="compositionally biased region" description="Polar residues" evidence="2">
    <location>
        <begin position="279"/>
        <end position="290"/>
    </location>
</feature>
<feature type="compositionally biased region" description="Polar residues" evidence="2">
    <location>
        <begin position="704"/>
        <end position="726"/>
    </location>
</feature>
<dbReference type="OrthoDB" id="5976022at2759"/>
<dbReference type="InterPro" id="IPR032640">
    <property type="entry name" value="AMPK1_CBM"/>
</dbReference>
<feature type="compositionally biased region" description="Basic and acidic residues" evidence="2">
    <location>
        <begin position="949"/>
        <end position="974"/>
    </location>
</feature>
<feature type="compositionally biased region" description="Basic and acidic residues" evidence="2">
    <location>
        <begin position="785"/>
        <end position="796"/>
    </location>
</feature>
<feature type="compositionally biased region" description="Polar residues" evidence="2">
    <location>
        <begin position="134"/>
        <end position="148"/>
    </location>
</feature>
<evidence type="ECO:0000256" key="1">
    <source>
        <dbReference type="ARBA" id="ARBA00022553"/>
    </source>
</evidence>
<feature type="compositionally biased region" description="Basic and acidic residues" evidence="2">
    <location>
        <begin position="989"/>
        <end position="1014"/>
    </location>
</feature>
<comment type="caution">
    <text evidence="4">The sequence shown here is derived from an EMBL/GenBank/DDBJ whole genome shotgun (WGS) entry which is preliminary data.</text>
</comment>
<feature type="compositionally biased region" description="Basic and acidic residues" evidence="2">
    <location>
        <begin position="738"/>
        <end position="757"/>
    </location>
</feature>
<feature type="compositionally biased region" description="Basic residues" evidence="2">
    <location>
        <begin position="1080"/>
        <end position="1096"/>
    </location>
</feature>
<feature type="compositionally biased region" description="Polar residues" evidence="2">
    <location>
        <begin position="664"/>
        <end position="673"/>
    </location>
</feature>
<dbReference type="CDD" id="cd02859">
    <property type="entry name" value="E_set_AMPKbeta_like_N"/>
    <property type="match status" value="1"/>
</dbReference>
<feature type="compositionally biased region" description="Polar residues" evidence="2">
    <location>
        <begin position="1067"/>
        <end position="1077"/>
    </location>
</feature>